<comment type="caution">
    <text evidence="2">The sequence shown here is derived from an EMBL/GenBank/DDBJ whole genome shotgun (WGS) entry which is preliminary data.</text>
</comment>
<evidence type="ECO:0000313" key="2">
    <source>
        <dbReference type="EMBL" id="RJF70306.1"/>
    </source>
</evidence>
<dbReference type="OrthoDB" id="8139333at2"/>
<dbReference type="InterPro" id="IPR021333">
    <property type="entry name" value="DUF2946"/>
</dbReference>
<dbReference type="EMBL" id="QYYD01000018">
    <property type="protein sequence ID" value="RJF70306.1"/>
    <property type="molecule type" value="Genomic_DNA"/>
</dbReference>
<dbReference type="AlphaFoldDB" id="A0A418V2K9"/>
<feature type="region of interest" description="Disordered" evidence="1">
    <location>
        <begin position="108"/>
        <end position="132"/>
    </location>
</feature>
<name>A0A418V2K9_RHOPL</name>
<organism evidence="2 3">
    <name type="scientific">Rhodopseudomonas palustris</name>
    <dbReference type="NCBI Taxonomy" id="1076"/>
    <lineage>
        <taxon>Bacteria</taxon>
        <taxon>Pseudomonadati</taxon>
        <taxon>Pseudomonadota</taxon>
        <taxon>Alphaproteobacteria</taxon>
        <taxon>Hyphomicrobiales</taxon>
        <taxon>Nitrobacteraceae</taxon>
        <taxon>Rhodopseudomonas</taxon>
    </lineage>
</organism>
<proteinExistence type="predicted"/>
<evidence type="ECO:0000256" key="1">
    <source>
        <dbReference type="SAM" id="MobiDB-lite"/>
    </source>
</evidence>
<dbReference type="Pfam" id="PF11162">
    <property type="entry name" value="DUF2946"/>
    <property type="match status" value="1"/>
</dbReference>
<evidence type="ECO:0000313" key="3">
    <source>
        <dbReference type="Proteomes" id="UP000285523"/>
    </source>
</evidence>
<accession>A0A418V2K9</accession>
<reference evidence="2 3" key="1">
    <citation type="submission" date="2018-09" db="EMBL/GenBank/DDBJ databases">
        <title>Draft genome sequence of Rhodopseudomonas palustris 2.1.18.</title>
        <authorList>
            <person name="Robertson S.L."/>
            <person name="Meyer T.E."/>
            <person name="Kyndt J.A."/>
        </authorList>
    </citation>
    <scope>NUCLEOTIDE SEQUENCE [LARGE SCALE GENOMIC DNA]</scope>
    <source>
        <strain evidence="2 3">2.1.18</strain>
    </source>
</reference>
<sequence length="132" mass="13462">MLIRQHGGQAVMRRSLKRLIPVFALALLVQLLSPIGAIRFVAATALDPLAGGQLCSAMAAEQDDSTSGLPHGGCCAICAVGLGGAAPPAASAPLQAAVARSYQSLSWPHREPAPSLRRLSAHAQPRAPPSAG</sequence>
<gene>
    <name evidence="2" type="ORF">D4Q52_17235</name>
</gene>
<dbReference type="Proteomes" id="UP000285523">
    <property type="component" value="Unassembled WGS sequence"/>
</dbReference>
<protein>
    <submittedName>
        <fullName evidence="2">DUF2946 domain-containing protein</fullName>
    </submittedName>
</protein>